<dbReference type="Proteomes" id="UP000760860">
    <property type="component" value="Unassembled WGS sequence"/>
</dbReference>
<feature type="transmembrane region" description="Helical" evidence="11">
    <location>
        <begin position="146"/>
        <end position="166"/>
    </location>
</feature>
<evidence type="ECO:0000313" key="12">
    <source>
        <dbReference type="EMBL" id="KAG2864379.1"/>
    </source>
</evidence>
<dbReference type="Pfam" id="PF00810">
    <property type="entry name" value="ER_lumen_recept"/>
    <property type="match status" value="1"/>
</dbReference>
<dbReference type="GO" id="GO:0016192">
    <property type="term" value="P:vesicle-mediated transport"/>
    <property type="evidence" value="ECO:0007669"/>
    <property type="project" value="UniProtKB-KW"/>
</dbReference>
<keyword evidence="7" id="KW-0653">Protein transport</keyword>
<evidence type="ECO:0000313" key="16">
    <source>
        <dbReference type="EMBL" id="KAG3225626.1"/>
    </source>
</evidence>
<dbReference type="PANTHER" id="PTHR10585">
    <property type="entry name" value="ER LUMEN PROTEIN RETAINING RECEPTOR"/>
    <property type="match status" value="1"/>
</dbReference>
<feature type="transmembrane region" description="Helical" evidence="11">
    <location>
        <begin position="218"/>
        <end position="238"/>
    </location>
</feature>
<dbReference type="EMBL" id="RCML01000403">
    <property type="protein sequence ID" value="KAG2978072.1"/>
    <property type="molecule type" value="Genomic_DNA"/>
</dbReference>
<feature type="transmembrane region" description="Helical" evidence="11">
    <location>
        <begin position="186"/>
        <end position="206"/>
    </location>
</feature>
<evidence type="ECO:0000256" key="5">
    <source>
        <dbReference type="ARBA" id="ARBA00022824"/>
    </source>
</evidence>
<evidence type="ECO:0000256" key="8">
    <source>
        <dbReference type="ARBA" id="ARBA00022989"/>
    </source>
</evidence>
<feature type="transmembrane region" description="Helical" evidence="11">
    <location>
        <begin position="250"/>
        <end position="272"/>
    </location>
</feature>
<comment type="caution">
    <text evidence="14">The sequence shown here is derived from an EMBL/GenBank/DDBJ whole genome shotgun (WGS) entry which is preliminary data.</text>
</comment>
<feature type="transmembrane region" description="Helical" evidence="11">
    <location>
        <begin position="82"/>
        <end position="105"/>
    </location>
</feature>
<name>A0A8T1EFA7_9STRA</name>
<feature type="transmembrane region" description="Helical" evidence="11">
    <location>
        <begin position="284"/>
        <end position="307"/>
    </location>
</feature>
<dbReference type="Proteomes" id="UP000736787">
    <property type="component" value="Unassembled WGS sequence"/>
</dbReference>
<keyword evidence="9 11" id="KW-0472">Membrane</keyword>
<dbReference type="EMBL" id="RCMV01000079">
    <property type="protein sequence ID" value="KAG3225626.1"/>
    <property type="molecule type" value="Genomic_DNA"/>
</dbReference>
<evidence type="ECO:0000313" key="17">
    <source>
        <dbReference type="Proteomes" id="UP000736787"/>
    </source>
</evidence>
<dbReference type="Proteomes" id="UP000774804">
    <property type="component" value="Unassembled WGS sequence"/>
</dbReference>
<keyword evidence="3" id="KW-0813">Transport</keyword>
<dbReference type="EMBL" id="RCMI01000072">
    <property type="protein sequence ID" value="KAG2937838.1"/>
    <property type="molecule type" value="Genomic_DNA"/>
</dbReference>
<evidence type="ECO:0000256" key="3">
    <source>
        <dbReference type="ARBA" id="ARBA00022448"/>
    </source>
</evidence>
<evidence type="ECO:0000313" key="14">
    <source>
        <dbReference type="EMBL" id="KAG2951193.1"/>
    </source>
</evidence>
<dbReference type="EMBL" id="RCMG01000081">
    <property type="protein sequence ID" value="KAG2864379.1"/>
    <property type="molecule type" value="Genomic_DNA"/>
</dbReference>
<dbReference type="AlphaFoldDB" id="A0A8T1EFA7"/>
<feature type="transmembrane region" description="Helical" evidence="11">
    <location>
        <begin position="117"/>
        <end position="134"/>
    </location>
</feature>
<proteinExistence type="inferred from homology"/>
<dbReference type="GO" id="GO:0046923">
    <property type="term" value="F:ER retention sequence binding"/>
    <property type="evidence" value="ECO:0007669"/>
    <property type="project" value="InterPro"/>
</dbReference>
<reference evidence="14" key="1">
    <citation type="submission" date="2018-10" db="EMBL/GenBank/DDBJ databases">
        <title>Effector identification in a new, highly contiguous assembly of the strawberry crown rot pathogen Phytophthora cactorum.</title>
        <authorList>
            <person name="Armitage A.D."/>
            <person name="Nellist C.F."/>
            <person name="Bates H."/>
            <person name="Vickerstaff R.J."/>
            <person name="Harrison R.J."/>
        </authorList>
    </citation>
    <scope>NUCLEOTIDE SEQUENCE</scope>
    <source>
        <strain evidence="12">15-7</strain>
        <strain evidence="13">4032</strain>
        <strain evidence="14">4040</strain>
        <strain evidence="15">P415</strain>
        <strain evidence="16">P421</strain>
    </source>
</reference>
<evidence type="ECO:0000256" key="11">
    <source>
        <dbReference type="SAM" id="Phobius"/>
    </source>
</evidence>
<evidence type="ECO:0000256" key="9">
    <source>
        <dbReference type="ARBA" id="ARBA00023136"/>
    </source>
</evidence>
<protein>
    <recommendedName>
        <fullName evidence="18">ER lumen protein retaining receptor</fullName>
    </recommendedName>
</protein>
<dbReference type="GO" id="GO:0005789">
    <property type="term" value="C:endoplasmic reticulum membrane"/>
    <property type="evidence" value="ECO:0007669"/>
    <property type="project" value="UniProtKB-SubCell"/>
</dbReference>
<evidence type="ECO:0000256" key="1">
    <source>
        <dbReference type="ARBA" id="ARBA00004477"/>
    </source>
</evidence>
<accession>A0A8T1EFA7</accession>
<dbReference type="EMBL" id="RCMK01000056">
    <property type="protein sequence ID" value="KAG2951193.1"/>
    <property type="molecule type" value="Genomic_DNA"/>
</dbReference>
<evidence type="ECO:0000256" key="10">
    <source>
        <dbReference type="ARBA" id="ARBA00023170"/>
    </source>
</evidence>
<keyword evidence="6" id="KW-0931">ER-Golgi transport</keyword>
<evidence type="ECO:0000256" key="2">
    <source>
        <dbReference type="ARBA" id="ARBA00010120"/>
    </source>
</evidence>
<evidence type="ECO:0000256" key="6">
    <source>
        <dbReference type="ARBA" id="ARBA00022892"/>
    </source>
</evidence>
<evidence type="ECO:0008006" key="18">
    <source>
        <dbReference type="Google" id="ProtNLM"/>
    </source>
</evidence>
<sequence>MIAPFPLSYLPSGIFGQSEARLNFTGRRSEIFGKPTMMDLNSKDKSPGAAFLTTHKSNIALWSGFVVVVFFCYHLFSDGDFSFLMTMGAFVRAFGFAFLIFKAFSQRSVAGLSLKTLELYAFVFLFRLSSILRYQGYLPYDRSGDWLYSFLEIVALTLCCGVIYLVTMRFNSTYELRYDTFGWLHVPTELGALYILLPCMFFGMLIHPNLNRNWFSDVSWTIALYIEAVAILPQLFMFQKRGGGAVESCISHFVYALAFGSFLHLVFWFSSYHELGEKDAGQHVGYAVIFVQIGHMLMMADFLYYYFKSMKEGGPMMLPTHGAYQA</sequence>
<dbReference type="VEuPathDB" id="FungiDB:PC110_g13253"/>
<dbReference type="Proteomes" id="UP000697107">
    <property type="component" value="Unassembled WGS sequence"/>
</dbReference>
<keyword evidence="10" id="KW-0675">Receptor</keyword>
<organism evidence="14 17">
    <name type="scientific">Phytophthora cactorum</name>
    <dbReference type="NCBI Taxonomy" id="29920"/>
    <lineage>
        <taxon>Eukaryota</taxon>
        <taxon>Sar</taxon>
        <taxon>Stramenopiles</taxon>
        <taxon>Oomycota</taxon>
        <taxon>Peronosporomycetes</taxon>
        <taxon>Peronosporales</taxon>
        <taxon>Peronosporaceae</taxon>
        <taxon>Phytophthora</taxon>
    </lineage>
</organism>
<keyword evidence="5" id="KW-0256">Endoplasmic reticulum</keyword>
<dbReference type="GO" id="GO:0006621">
    <property type="term" value="P:protein retention in ER lumen"/>
    <property type="evidence" value="ECO:0007669"/>
    <property type="project" value="InterPro"/>
</dbReference>
<evidence type="ECO:0000313" key="13">
    <source>
        <dbReference type="EMBL" id="KAG2937838.1"/>
    </source>
</evidence>
<gene>
    <name evidence="12" type="ORF">PC113_g4629</name>
    <name evidence="13" type="ORF">PC115_g4030</name>
    <name evidence="14" type="ORF">PC117_g3812</name>
    <name evidence="15" type="ORF">PC118_g12483</name>
    <name evidence="16" type="ORF">PC129_g3767</name>
</gene>
<feature type="transmembrane region" description="Helical" evidence="11">
    <location>
        <begin position="59"/>
        <end position="76"/>
    </location>
</feature>
<keyword evidence="8 11" id="KW-1133">Transmembrane helix</keyword>
<comment type="subcellular location">
    <subcellularLocation>
        <location evidence="1">Endoplasmic reticulum membrane</location>
        <topology evidence="1">Multi-pass membrane protein</topology>
    </subcellularLocation>
</comment>
<dbReference type="Proteomes" id="UP000735874">
    <property type="component" value="Unassembled WGS sequence"/>
</dbReference>
<evidence type="ECO:0000256" key="7">
    <source>
        <dbReference type="ARBA" id="ARBA00022927"/>
    </source>
</evidence>
<comment type="similarity">
    <text evidence="2">Belongs to the ERD2 family.</text>
</comment>
<evidence type="ECO:0000256" key="4">
    <source>
        <dbReference type="ARBA" id="ARBA00022692"/>
    </source>
</evidence>
<evidence type="ECO:0000313" key="15">
    <source>
        <dbReference type="EMBL" id="KAG2978072.1"/>
    </source>
</evidence>
<keyword evidence="4 11" id="KW-0812">Transmembrane</keyword>
<dbReference type="InterPro" id="IPR000133">
    <property type="entry name" value="ER_ret_rcpt"/>
</dbReference>
<dbReference type="GO" id="GO:0015031">
    <property type="term" value="P:protein transport"/>
    <property type="evidence" value="ECO:0007669"/>
    <property type="project" value="UniProtKB-KW"/>
</dbReference>